<feature type="domain" description="AAA+ ATPase" evidence="2">
    <location>
        <begin position="24"/>
        <end position="426"/>
    </location>
</feature>
<organism evidence="3 4">
    <name type="scientific">Gracilibacillus salitolerans</name>
    <dbReference type="NCBI Taxonomy" id="2663022"/>
    <lineage>
        <taxon>Bacteria</taxon>
        <taxon>Bacillati</taxon>
        <taxon>Bacillota</taxon>
        <taxon>Bacilli</taxon>
        <taxon>Bacillales</taxon>
        <taxon>Bacillaceae</taxon>
        <taxon>Gracilibacillus</taxon>
    </lineage>
</organism>
<dbReference type="Gene3D" id="3.40.50.300">
    <property type="entry name" value="P-loop containing nucleotide triphosphate hydrolases"/>
    <property type="match status" value="1"/>
</dbReference>
<proteinExistence type="predicted"/>
<dbReference type="AlphaFoldDB" id="A0A5Q2TDD4"/>
<feature type="coiled-coil region" evidence="1">
    <location>
        <begin position="181"/>
        <end position="208"/>
    </location>
</feature>
<dbReference type="RefSeq" id="WP_153789880.1">
    <property type="nucleotide sequence ID" value="NZ_CP045915.1"/>
</dbReference>
<protein>
    <submittedName>
        <fullName evidence="3">AAA family ATPase</fullName>
    </submittedName>
</protein>
<dbReference type="InterPro" id="IPR051396">
    <property type="entry name" value="Bact_Antivir_Def_Nuclease"/>
</dbReference>
<dbReference type="Pfam" id="PF13175">
    <property type="entry name" value="AAA_15"/>
    <property type="match status" value="1"/>
</dbReference>
<dbReference type="KEGG" id="grc:GI584_00235"/>
<dbReference type="InterPro" id="IPR027417">
    <property type="entry name" value="P-loop_NTPase"/>
</dbReference>
<dbReference type="EMBL" id="CP045915">
    <property type="protein sequence ID" value="QGH32606.1"/>
    <property type="molecule type" value="Genomic_DNA"/>
</dbReference>
<dbReference type="SMART" id="SM00382">
    <property type="entry name" value="AAA"/>
    <property type="match status" value="1"/>
</dbReference>
<dbReference type="PANTHER" id="PTHR43581:SF2">
    <property type="entry name" value="EXCINUCLEASE ATPASE SUBUNIT"/>
    <property type="match status" value="1"/>
</dbReference>
<evidence type="ECO:0000256" key="1">
    <source>
        <dbReference type="SAM" id="Coils"/>
    </source>
</evidence>
<keyword evidence="4" id="KW-1185">Reference proteome</keyword>
<evidence type="ECO:0000259" key="2">
    <source>
        <dbReference type="SMART" id="SM00382"/>
    </source>
</evidence>
<reference evidence="3 4" key="1">
    <citation type="submission" date="2019-11" db="EMBL/GenBank/DDBJ databases">
        <title>Gracilibacillus salitolerans sp. nov., a moderate halophile isolated from a saline soil in northwest China.</title>
        <authorList>
            <person name="Gan L."/>
        </authorList>
    </citation>
    <scope>NUCLEOTIDE SEQUENCE [LARGE SCALE GENOMIC DNA]</scope>
    <source>
        <strain evidence="3 4">SCU50</strain>
    </source>
</reference>
<dbReference type="Proteomes" id="UP000339690">
    <property type="component" value="Chromosome"/>
</dbReference>
<accession>A0A5Q2TDD4</accession>
<sequence>MIKKIYVEKLFGYLDYPIDFSEQKNNIVLLHGPNGSGKTTIFEMIKGISDLDFRIFISTPFKRFVIETDKTSIHIRRNEDCLIINDDFEINSDDINETNILYDLDNKPFYEVVEILELNYGVKRVGLREFEYQGEKYKRNDLISHIKNQVIIKNVPEWLTLFSKELNILFIKAERLFDNQSRKVVQQKNNLKEIIRNYENKYAILSKELDAKFPKKIITKSLEKNNEINSVDIAKRLQNLSLKRHQLSRKGILTDNDTNDLIPADDIKSDDIYDNDYLKQFLYYYILDNEEKLDVFNTLLSKLETFEKIINGYFVNKKIIISKKTGFSFILSKGNLKGQPIPLKKLSSGEQHFLVLFFELIFNTEENRVILIDEPEISLHVSWQIKLVDILKDIIDLSDDFFILATHSPSILRNHRDKVISVGYDND</sequence>
<keyword evidence="1" id="KW-0175">Coiled coil</keyword>
<dbReference type="SUPFAM" id="SSF52540">
    <property type="entry name" value="P-loop containing nucleoside triphosphate hydrolases"/>
    <property type="match status" value="1"/>
</dbReference>
<dbReference type="InterPro" id="IPR003593">
    <property type="entry name" value="AAA+_ATPase"/>
</dbReference>
<gene>
    <name evidence="3" type="ORF">GI584_00235</name>
</gene>
<evidence type="ECO:0000313" key="3">
    <source>
        <dbReference type="EMBL" id="QGH32606.1"/>
    </source>
</evidence>
<evidence type="ECO:0000313" key="4">
    <source>
        <dbReference type="Proteomes" id="UP000339690"/>
    </source>
</evidence>
<dbReference type="PANTHER" id="PTHR43581">
    <property type="entry name" value="ATP/GTP PHOSPHATASE"/>
    <property type="match status" value="1"/>
</dbReference>
<name>A0A5Q2TDD4_9BACI</name>
<dbReference type="InterPro" id="IPR041685">
    <property type="entry name" value="AAA_GajA/Old/RecF-like"/>
</dbReference>